<evidence type="ECO:0008006" key="3">
    <source>
        <dbReference type="Google" id="ProtNLM"/>
    </source>
</evidence>
<gene>
    <name evidence="1" type="ORF">A0H81_05066</name>
</gene>
<dbReference type="OrthoDB" id="2751832at2759"/>
<organism evidence="1 2">
    <name type="scientific">Grifola frondosa</name>
    <name type="common">Maitake</name>
    <name type="synonym">Polyporus frondosus</name>
    <dbReference type="NCBI Taxonomy" id="5627"/>
    <lineage>
        <taxon>Eukaryota</taxon>
        <taxon>Fungi</taxon>
        <taxon>Dikarya</taxon>
        <taxon>Basidiomycota</taxon>
        <taxon>Agaricomycotina</taxon>
        <taxon>Agaricomycetes</taxon>
        <taxon>Polyporales</taxon>
        <taxon>Grifolaceae</taxon>
        <taxon>Grifola</taxon>
    </lineage>
</organism>
<dbReference type="InterPro" id="IPR032675">
    <property type="entry name" value="LRR_dom_sf"/>
</dbReference>
<proteinExistence type="predicted"/>
<sequence length="346" mass="39257">MGTKTLPRRDSSRYCHQKFHNKHGLGFNSMLQESLEAFLEAVSTISPNAVWTLSTASPSFFYQVELARFSALRKVELAFSSYTSDLFEKLSRLDYLNDLLVNSLDGTTPQIGRGRFAALQNIEFCVRGEHNLPELLTNFSFPRLQSAHIIIRGRSDIATKRRILDALCSGSPLLCTLMLNFHSRGHAKHPSMKLLEPLLALSRMKELQIMTTARLSVSEDDIRMMAQSWPELESLDMNYTCVGPAPPIQSIVEFAQHCPRLRRLHFPRFSCVSHTFPPTSVPSPHCERRLELRGLDIDVDDVELCWRAAEFIEGMFPGEEDLEDGKVYDAGSLMVRSMMIRCRDAS</sequence>
<protein>
    <recommendedName>
        <fullName evidence="3">F-box domain-containing protein</fullName>
    </recommendedName>
</protein>
<dbReference type="Gene3D" id="3.80.10.10">
    <property type="entry name" value="Ribonuclease Inhibitor"/>
    <property type="match status" value="1"/>
</dbReference>
<evidence type="ECO:0000313" key="1">
    <source>
        <dbReference type="EMBL" id="OBZ74998.1"/>
    </source>
</evidence>
<reference evidence="1 2" key="1">
    <citation type="submission" date="2016-03" db="EMBL/GenBank/DDBJ databases">
        <title>Whole genome sequencing of Grifola frondosa 9006-11.</title>
        <authorList>
            <person name="Min B."/>
            <person name="Park H."/>
            <person name="Kim J.-G."/>
            <person name="Cho H."/>
            <person name="Oh Y.-L."/>
            <person name="Kong W.-S."/>
            <person name="Choi I.-G."/>
        </authorList>
    </citation>
    <scope>NUCLEOTIDE SEQUENCE [LARGE SCALE GENOMIC DNA]</scope>
    <source>
        <strain evidence="1 2">9006-11</strain>
    </source>
</reference>
<dbReference type="EMBL" id="LUGG01000005">
    <property type="protein sequence ID" value="OBZ74998.1"/>
    <property type="molecule type" value="Genomic_DNA"/>
</dbReference>
<dbReference type="SUPFAM" id="SSF52047">
    <property type="entry name" value="RNI-like"/>
    <property type="match status" value="1"/>
</dbReference>
<keyword evidence="2" id="KW-1185">Reference proteome</keyword>
<evidence type="ECO:0000313" key="2">
    <source>
        <dbReference type="Proteomes" id="UP000092993"/>
    </source>
</evidence>
<dbReference type="STRING" id="5627.A0A1C7MDT0"/>
<name>A0A1C7MDT0_GRIFR</name>
<dbReference type="AlphaFoldDB" id="A0A1C7MDT0"/>
<comment type="caution">
    <text evidence="1">The sequence shown here is derived from an EMBL/GenBank/DDBJ whole genome shotgun (WGS) entry which is preliminary data.</text>
</comment>
<accession>A0A1C7MDT0</accession>
<dbReference type="Proteomes" id="UP000092993">
    <property type="component" value="Unassembled WGS sequence"/>
</dbReference>